<feature type="compositionally biased region" description="Acidic residues" evidence="1">
    <location>
        <begin position="74"/>
        <end position="83"/>
    </location>
</feature>
<evidence type="ECO:0000256" key="1">
    <source>
        <dbReference type="SAM" id="MobiDB-lite"/>
    </source>
</evidence>
<feature type="region of interest" description="Disordered" evidence="1">
    <location>
        <begin position="69"/>
        <end position="105"/>
    </location>
</feature>
<sequence>MNAEIKRHHVPRLEGPLLPTLLYDIIGTEGDVAMVFMCGKWNAGIRWSSFGGCPGRHLSLPIAKSHNIIRKEEDGSEDTDADGGDIPRSGGESLIRDERAKSFQF</sequence>
<proteinExistence type="predicted"/>
<accession>A0A5N5FQ95</accession>
<organism evidence="2 3">
    <name type="scientific">Pyrus ussuriensis x Pyrus communis</name>
    <dbReference type="NCBI Taxonomy" id="2448454"/>
    <lineage>
        <taxon>Eukaryota</taxon>
        <taxon>Viridiplantae</taxon>
        <taxon>Streptophyta</taxon>
        <taxon>Embryophyta</taxon>
        <taxon>Tracheophyta</taxon>
        <taxon>Spermatophyta</taxon>
        <taxon>Magnoliopsida</taxon>
        <taxon>eudicotyledons</taxon>
        <taxon>Gunneridae</taxon>
        <taxon>Pentapetalae</taxon>
        <taxon>rosids</taxon>
        <taxon>fabids</taxon>
        <taxon>Rosales</taxon>
        <taxon>Rosaceae</taxon>
        <taxon>Amygdaloideae</taxon>
        <taxon>Maleae</taxon>
        <taxon>Pyrus</taxon>
    </lineage>
</organism>
<keyword evidence="3" id="KW-1185">Reference proteome</keyword>
<comment type="caution">
    <text evidence="2">The sequence shown here is derived from an EMBL/GenBank/DDBJ whole genome shotgun (WGS) entry which is preliminary data.</text>
</comment>
<dbReference type="EMBL" id="SMOL01000559">
    <property type="protein sequence ID" value="KAB2605308.1"/>
    <property type="molecule type" value="Genomic_DNA"/>
</dbReference>
<gene>
    <name evidence="2" type="ORF">D8674_005025</name>
</gene>
<evidence type="ECO:0000313" key="2">
    <source>
        <dbReference type="EMBL" id="KAB2605308.1"/>
    </source>
</evidence>
<reference evidence="3" key="2">
    <citation type="submission" date="2019-10" db="EMBL/GenBank/DDBJ databases">
        <title>A de novo genome assembly of a pear dwarfing rootstock.</title>
        <authorList>
            <person name="Wang F."/>
            <person name="Wang J."/>
            <person name="Li S."/>
            <person name="Zhang Y."/>
            <person name="Fang M."/>
            <person name="Ma L."/>
            <person name="Zhao Y."/>
            <person name="Jiang S."/>
        </authorList>
    </citation>
    <scope>NUCLEOTIDE SEQUENCE [LARGE SCALE GENOMIC DNA]</scope>
</reference>
<reference evidence="2 3" key="3">
    <citation type="submission" date="2019-11" db="EMBL/GenBank/DDBJ databases">
        <title>A de novo genome assembly of a pear dwarfing rootstock.</title>
        <authorList>
            <person name="Wang F."/>
            <person name="Wang J."/>
            <person name="Li S."/>
            <person name="Zhang Y."/>
            <person name="Fang M."/>
            <person name="Ma L."/>
            <person name="Zhao Y."/>
            <person name="Jiang S."/>
        </authorList>
    </citation>
    <scope>NUCLEOTIDE SEQUENCE [LARGE SCALE GENOMIC DNA]</scope>
    <source>
        <strain evidence="2">S2</strain>
        <tissue evidence="2">Leaf</tissue>
    </source>
</reference>
<name>A0A5N5FQ95_9ROSA</name>
<protein>
    <submittedName>
        <fullName evidence="2">Uncharacterized protein</fullName>
    </submittedName>
</protein>
<evidence type="ECO:0000313" key="3">
    <source>
        <dbReference type="Proteomes" id="UP000327157"/>
    </source>
</evidence>
<dbReference type="Proteomes" id="UP000327157">
    <property type="component" value="Chromosome 11"/>
</dbReference>
<dbReference type="AlphaFoldDB" id="A0A5N5FQ95"/>
<reference evidence="2 3" key="1">
    <citation type="submission" date="2019-09" db="EMBL/GenBank/DDBJ databases">
        <authorList>
            <person name="Ou C."/>
        </authorList>
    </citation>
    <scope>NUCLEOTIDE SEQUENCE [LARGE SCALE GENOMIC DNA]</scope>
    <source>
        <strain evidence="2">S2</strain>
        <tissue evidence="2">Leaf</tissue>
    </source>
</reference>
<feature type="compositionally biased region" description="Basic and acidic residues" evidence="1">
    <location>
        <begin position="94"/>
        <end position="105"/>
    </location>
</feature>